<comment type="similarity">
    <text evidence="1">Belongs to the D-alanine--D-alanine ligase family.</text>
</comment>
<keyword evidence="6" id="KW-1185">Reference proteome</keyword>
<dbReference type="GO" id="GO:0005524">
    <property type="term" value="F:ATP binding"/>
    <property type="evidence" value="ECO:0007669"/>
    <property type="project" value="UniProtKB-UniRule"/>
</dbReference>
<dbReference type="Gene3D" id="3.30.470.20">
    <property type="entry name" value="ATP-grasp fold, B domain"/>
    <property type="match status" value="1"/>
</dbReference>
<dbReference type="CDD" id="cd02440">
    <property type="entry name" value="AdoMet_MTases"/>
    <property type="match status" value="1"/>
</dbReference>
<evidence type="ECO:0000256" key="1">
    <source>
        <dbReference type="ARBA" id="ARBA00010871"/>
    </source>
</evidence>
<name>A0A7R7XZA8_9EURO</name>
<dbReference type="OrthoDB" id="66144at2759"/>
<dbReference type="KEGG" id="apuu:APUU_80001A"/>
<protein>
    <recommendedName>
        <fullName evidence="4">ATP-grasp domain-containing protein</fullName>
    </recommendedName>
</protein>
<dbReference type="PROSITE" id="PS50975">
    <property type="entry name" value="ATP_GRASP"/>
    <property type="match status" value="1"/>
</dbReference>
<evidence type="ECO:0000256" key="3">
    <source>
        <dbReference type="PROSITE-ProRule" id="PRU00409"/>
    </source>
</evidence>
<dbReference type="InterPro" id="IPR011095">
    <property type="entry name" value="Dala_Dala_lig_C"/>
</dbReference>
<sequence>MKICVLQSSYEGSESSLKEIDTSFPNPGAFTSQHSFENRFIHRDTAKEEIDAIAAEDFDFYINFLWGSLDDDVAGIQASQYFETLGLPSAGIRSWERSMTKNDFYETSRRRGAPPVPGTERFPLFVKPAKGCASQMIDEHSICYNETDLHKALGRINERLRDSRLRRAKALGLGDPQAYADSYDAGSRSSDDIVVQEYISGQDYTVSVIAMGACALALQPCIVNSRQVPGENFLTFDVKFDEQTRFELIRRKDNPTLYDRLQEVALEAFETGGFRHSYMGCDVDMRARPNGEVFAIEVNPQPACFLPDATGFSDSPIIESLPGGHTAVVNIFIANYYLQNGALREWSKVAGIYDNFAPSYDETLQSASQIESIIRGVTRDFDYEGTVVDLACGTGVFGRLLAECRPGLHHHRRGKLLGFDISRGMVDVCRTLGFYNEVHVGRMQTCLLEHLGLGEVDHIVCFSAIHFLSPEEFAFLLVSCFVVARKSITIGVDEIPDVYNENLHNMDKSFMHSFNHIRNMEALGKPRGWSLVQRQRQYGWNSPATKNDVYTTTFRFERIDQSSGHDVCLARFATPN</sequence>
<dbReference type="SUPFAM" id="SSF56059">
    <property type="entry name" value="Glutathione synthetase ATP-binding domain-like"/>
    <property type="match status" value="1"/>
</dbReference>
<evidence type="ECO:0000256" key="2">
    <source>
        <dbReference type="ARBA" id="ARBA00022598"/>
    </source>
</evidence>
<reference evidence="5" key="2">
    <citation type="submission" date="2021-02" db="EMBL/GenBank/DDBJ databases">
        <title>Aspergillus puulaauensis MK2 genome sequence.</title>
        <authorList>
            <person name="Futagami T."/>
            <person name="Mori K."/>
            <person name="Kadooka C."/>
            <person name="Tanaka T."/>
        </authorList>
    </citation>
    <scope>NUCLEOTIDE SEQUENCE</scope>
    <source>
        <strain evidence="5">MK2</strain>
    </source>
</reference>
<dbReference type="AlphaFoldDB" id="A0A7R7XZA8"/>
<dbReference type="PANTHER" id="PTHR23132:SF23">
    <property type="entry name" value="D-ALANINE--D-ALANINE LIGASE B"/>
    <property type="match status" value="1"/>
</dbReference>
<evidence type="ECO:0000313" key="5">
    <source>
        <dbReference type="EMBL" id="BCS29698.1"/>
    </source>
</evidence>
<dbReference type="InterPro" id="IPR029063">
    <property type="entry name" value="SAM-dependent_MTases_sf"/>
</dbReference>
<dbReference type="InterPro" id="IPR041698">
    <property type="entry name" value="Methyltransf_25"/>
</dbReference>
<accession>A0A7R7XZA8</accession>
<organism evidence="5 6">
    <name type="scientific">Aspergillus puulaauensis</name>
    <dbReference type="NCBI Taxonomy" id="1220207"/>
    <lineage>
        <taxon>Eukaryota</taxon>
        <taxon>Fungi</taxon>
        <taxon>Dikarya</taxon>
        <taxon>Ascomycota</taxon>
        <taxon>Pezizomycotina</taxon>
        <taxon>Eurotiomycetes</taxon>
        <taxon>Eurotiomycetidae</taxon>
        <taxon>Eurotiales</taxon>
        <taxon>Aspergillaceae</taxon>
        <taxon>Aspergillus</taxon>
    </lineage>
</organism>
<dbReference type="InterPro" id="IPR011761">
    <property type="entry name" value="ATP-grasp"/>
</dbReference>
<dbReference type="EMBL" id="AP024450">
    <property type="protein sequence ID" value="BCS29698.1"/>
    <property type="molecule type" value="Genomic_DNA"/>
</dbReference>
<dbReference type="Pfam" id="PF13649">
    <property type="entry name" value="Methyltransf_25"/>
    <property type="match status" value="1"/>
</dbReference>
<keyword evidence="2" id="KW-0436">Ligase</keyword>
<reference evidence="5" key="1">
    <citation type="submission" date="2021-01" db="EMBL/GenBank/DDBJ databases">
        <authorList>
            <consortium name="Aspergillus puulaauensis MK2 genome sequencing consortium"/>
            <person name="Kazuki M."/>
            <person name="Futagami T."/>
        </authorList>
    </citation>
    <scope>NUCLEOTIDE SEQUENCE</scope>
    <source>
        <strain evidence="5">MK2</strain>
    </source>
</reference>
<dbReference type="Pfam" id="PF07478">
    <property type="entry name" value="Dala_Dala_lig_C"/>
    <property type="match status" value="1"/>
</dbReference>
<gene>
    <name evidence="5" type="ORF">APUU_80001A</name>
</gene>
<keyword evidence="3" id="KW-0067">ATP-binding</keyword>
<feature type="domain" description="ATP-grasp" evidence="4">
    <location>
        <begin position="79"/>
        <end position="342"/>
    </location>
</feature>
<dbReference type="RefSeq" id="XP_041561884.1">
    <property type="nucleotide sequence ID" value="XM_041696233.1"/>
</dbReference>
<dbReference type="GO" id="GO:0008716">
    <property type="term" value="F:D-alanine-D-alanine ligase activity"/>
    <property type="evidence" value="ECO:0007669"/>
    <property type="project" value="InterPro"/>
</dbReference>
<keyword evidence="3" id="KW-0547">Nucleotide-binding</keyword>
<dbReference type="PANTHER" id="PTHR23132">
    <property type="entry name" value="D-ALANINE--D-ALANINE LIGASE"/>
    <property type="match status" value="1"/>
</dbReference>
<dbReference type="Gene3D" id="3.40.50.150">
    <property type="entry name" value="Vaccinia Virus protein VP39"/>
    <property type="match status" value="1"/>
</dbReference>
<evidence type="ECO:0000259" key="4">
    <source>
        <dbReference type="PROSITE" id="PS50975"/>
    </source>
</evidence>
<dbReference type="GeneID" id="64979695"/>
<proteinExistence type="inferred from homology"/>
<dbReference type="Proteomes" id="UP000654913">
    <property type="component" value="Chromosome 8"/>
</dbReference>
<evidence type="ECO:0000313" key="6">
    <source>
        <dbReference type="Proteomes" id="UP000654913"/>
    </source>
</evidence>
<dbReference type="GO" id="GO:0046872">
    <property type="term" value="F:metal ion binding"/>
    <property type="evidence" value="ECO:0007669"/>
    <property type="project" value="InterPro"/>
</dbReference>
<dbReference type="SUPFAM" id="SSF53335">
    <property type="entry name" value="S-adenosyl-L-methionine-dependent methyltransferases"/>
    <property type="match status" value="1"/>
</dbReference>